<dbReference type="GO" id="GO:0004312">
    <property type="term" value="F:fatty acid synthase activity"/>
    <property type="evidence" value="ECO:0007669"/>
    <property type="project" value="TreeGrafter"/>
</dbReference>
<dbReference type="Pfam" id="PF02801">
    <property type="entry name" value="Ketoacyl-synt_C"/>
    <property type="match status" value="1"/>
</dbReference>
<dbReference type="EMBL" id="CBXE010000220">
    <property type="protein sequence ID" value="CDL86297.1"/>
    <property type="molecule type" value="Genomic_DNA"/>
</dbReference>
<comment type="caution">
    <text evidence="5">The sequence shown here is derived from an EMBL/GenBank/DDBJ whole genome shotgun (WGS) entry which is preliminary data.</text>
</comment>
<comment type="similarity">
    <text evidence="3">Belongs to the thiolase-like superfamily. Beta-ketoacyl-ACP synthases family.</text>
</comment>
<keyword evidence="3" id="KW-0808">Transferase</keyword>
<dbReference type="InterPro" id="IPR016039">
    <property type="entry name" value="Thiolase-like"/>
</dbReference>
<dbReference type="Gene3D" id="3.40.47.10">
    <property type="match status" value="1"/>
</dbReference>
<protein>
    <recommendedName>
        <fullName evidence="4">Ketosynthase family 3 (KS3) domain-containing protein</fullName>
    </recommendedName>
</protein>
<evidence type="ECO:0000313" key="6">
    <source>
        <dbReference type="Proteomes" id="UP000019197"/>
    </source>
</evidence>
<organism evidence="5 6">
    <name type="scientific">Xenorhabdus cabanillasii JM26</name>
    <dbReference type="NCBI Taxonomy" id="1427517"/>
    <lineage>
        <taxon>Bacteria</taxon>
        <taxon>Pseudomonadati</taxon>
        <taxon>Pseudomonadota</taxon>
        <taxon>Gammaproteobacteria</taxon>
        <taxon>Enterobacterales</taxon>
        <taxon>Morganellaceae</taxon>
        <taxon>Xenorhabdus</taxon>
    </lineage>
</organism>
<evidence type="ECO:0000313" key="5">
    <source>
        <dbReference type="EMBL" id="CDL86297.1"/>
    </source>
</evidence>
<dbReference type="PANTHER" id="PTHR43775:SF37">
    <property type="entry name" value="SI:DKEY-61P9.11"/>
    <property type="match status" value="1"/>
</dbReference>
<gene>
    <name evidence="5" type="ORF">XCR1_2970007</name>
</gene>
<dbReference type="InterPro" id="IPR050091">
    <property type="entry name" value="PKS_NRPS_Biosynth_Enz"/>
</dbReference>
<dbReference type="PROSITE" id="PS52004">
    <property type="entry name" value="KS3_2"/>
    <property type="match status" value="1"/>
</dbReference>
<evidence type="ECO:0000256" key="2">
    <source>
        <dbReference type="ARBA" id="ARBA00022553"/>
    </source>
</evidence>
<reference evidence="5 6" key="1">
    <citation type="submission" date="2013-11" db="EMBL/GenBank/DDBJ databases">
        <title>Draft genome sequence and annotation of the entomopathogenic bacterium, Xenorhabdus cabanillasi strain JM26.</title>
        <authorList>
            <person name="Gualtieri M."/>
            <person name="Ogier J.C."/>
            <person name="Pages S."/>
            <person name="Givaudan A."/>
            <person name="Gaudriault S."/>
        </authorList>
    </citation>
    <scope>NUCLEOTIDE SEQUENCE [LARGE SCALE GENOMIC DNA]</scope>
    <source>
        <strain evidence="5 6">JM26</strain>
    </source>
</reference>
<dbReference type="PANTHER" id="PTHR43775">
    <property type="entry name" value="FATTY ACID SYNTHASE"/>
    <property type="match status" value="1"/>
</dbReference>
<evidence type="ECO:0000259" key="4">
    <source>
        <dbReference type="PROSITE" id="PS52004"/>
    </source>
</evidence>
<feature type="domain" description="Ketosynthase family 3 (KS3)" evidence="4">
    <location>
        <begin position="1"/>
        <end position="131"/>
    </location>
</feature>
<keyword evidence="1" id="KW-0596">Phosphopantetheine</keyword>
<dbReference type="InterPro" id="IPR020841">
    <property type="entry name" value="PKS_Beta-ketoAc_synthase_dom"/>
</dbReference>
<dbReference type="Proteomes" id="UP000019197">
    <property type="component" value="Unassembled WGS sequence"/>
</dbReference>
<evidence type="ECO:0000256" key="1">
    <source>
        <dbReference type="ARBA" id="ARBA00022450"/>
    </source>
</evidence>
<sequence length="131" mass="14217">MVCQALEAGDCDYAIVGGVSLFLNPWKAEETTATPFETGGEDMHSFSEKASGYRTSEGCAALLLQINSDELNRHHYVYGVVSATGHNSGGKTKSFAQPNKEQQTSLFQTVLKRANLLPERIQYVEALSVAS</sequence>
<dbReference type="SUPFAM" id="SSF53901">
    <property type="entry name" value="Thiolase-like"/>
    <property type="match status" value="1"/>
</dbReference>
<keyword evidence="2" id="KW-0597">Phosphoprotein</keyword>
<dbReference type="Pfam" id="PF00109">
    <property type="entry name" value="ketoacyl-synt"/>
    <property type="match status" value="1"/>
</dbReference>
<dbReference type="AlphaFoldDB" id="W1J6B5"/>
<dbReference type="InterPro" id="IPR014030">
    <property type="entry name" value="Ketoacyl_synth_N"/>
</dbReference>
<name>W1J6B5_9GAMM</name>
<dbReference type="InterPro" id="IPR014031">
    <property type="entry name" value="Ketoacyl_synth_C"/>
</dbReference>
<proteinExistence type="inferred from homology"/>
<accession>W1J6B5</accession>
<evidence type="ECO:0000256" key="3">
    <source>
        <dbReference type="RuleBase" id="RU003694"/>
    </source>
</evidence>
<dbReference type="GO" id="GO:0006633">
    <property type="term" value="P:fatty acid biosynthetic process"/>
    <property type="evidence" value="ECO:0007669"/>
    <property type="project" value="TreeGrafter"/>
</dbReference>